<dbReference type="RefSeq" id="WP_159333438.1">
    <property type="nucleotide sequence ID" value="NZ_CP068086.1"/>
</dbReference>
<sequence>MLAWKRRSWYLDKIDKPKNIQVKIDKKKNTVQLTVKDKVDAHYNYIWLNEDGNPIRNGTNLMASMYV</sequence>
<dbReference type="AlphaFoldDB" id="A0A654ACZ8"/>
<name>A0A654ACZ8_SPHMU</name>
<accession>A0A654ACZ8</accession>
<gene>
    <name evidence="1" type="ORF">SPHINGO8BC_150341</name>
</gene>
<dbReference type="Proteomes" id="UP000432350">
    <property type="component" value="Unassembled WGS sequence"/>
</dbReference>
<proteinExistence type="predicted"/>
<reference evidence="1 2" key="1">
    <citation type="submission" date="2019-10" db="EMBL/GenBank/DDBJ databases">
        <authorList>
            <person name="Karimi E."/>
        </authorList>
    </citation>
    <scope>NUCLEOTIDE SEQUENCE [LARGE SCALE GENOMIC DNA]</scope>
    <source>
        <strain evidence="1">Sphingobacterium sp. 8BC</strain>
    </source>
</reference>
<protein>
    <submittedName>
        <fullName evidence="1">Uncharacterized protein</fullName>
    </submittedName>
</protein>
<evidence type="ECO:0000313" key="1">
    <source>
        <dbReference type="EMBL" id="VXC65686.1"/>
    </source>
</evidence>
<evidence type="ECO:0000313" key="2">
    <source>
        <dbReference type="Proteomes" id="UP000432350"/>
    </source>
</evidence>
<organism evidence="1 2">
    <name type="scientific">Sphingobacterium multivorum</name>
    <dbReference type="NCBI Taxonomy" id="28454"/>
    <lineage>
        <taxon>Bacteria</taxon>
        <taxon>Pseudomonadati</taxon>
        <taxon>Bacteroidota</taxon>
        <taxon>Sphingobacteriia</taxon>
        <taxon>Sphingobacteriales</taxon>
        <taxon>Sphingobacteriaceae</taxon>
        <taxon>Sphingobacterium</taxon>
    </lineage>
</organism>
<dbReference type="EMBL" id="CABWMV010000007">
    <property type="protein sequence ID" value="VXC65686.1"/>
    <property type="molecule type" value="Genomic_DNA"/>
</dbReference>